<dbReference type="SMART" id="SM00354">
    <property type="entry name" value="HTH_LACI"/>
    <property type="match status" value="1"/>
</dbReference>
<protein>
    <submittedName>
        <fullName evidence="5">LacI family transcriptional regulator</fullName>
    </submittedName>
</protein>
<dbReference type="Gene3D" id="3.40.50.2300">
    <property type="match status" value="2"/>
</dbReference>
<dbReference type="CDD" id="cd01392">
    <property type="entry name" value="HTH_LacI"/>
    <property type="match status" value="1"/>
</dbReference>
<organism evidence="5 6">
    <name type="scientific">Microbacterium dextranolyticum</name>
    <dbReference type="NCBI Taxonomy" id="36806"/>
    <lineage>
        <taxon>Bacteria</taxon>
        <taxon>Bacillati</taxon>
        <taxon>Actinomycetota</taxon>
        <taxon>Actinomycetes</taxon>
        <taxon>Micrococcales</taxon>
        <taxon>Microbacteriaceae</taxon>
        <taxon>Microbacterium</taxon>
    </lineage>
</organism>
<proteinExistence type="predicted"/>
<dbReference type="SUPFAM" id="SSF53822">
    <property type="entry name" value="Periplasmic binding protein-like I"/>
    <property type="match status" value="1"/>
</dbReference>
<dbReference type="InterPro" id="IPR000843">
    <property type="entry name" value="HTH_LacI"/>
</dbReference>
<dbReference type="Pfam" id="PF13377">
    <property type="entry name" value="Peripla_BP_3"/>
    <property type="match status" value="1"/>
</dbReference>
<dbReference type="PROSITE" id="PS50932">
    <property type="entry name" value="HTH_LACI_2"/>
    <property type="match status" value="1"/>
</dbReference>
<dbReference type="InterPro" id="IPR046335">
    <property type="entry name" value="LacI/GalR-like_sensor"/>
</dbReference>
<dbReference type="GO" id="GO:0003700">
    <property type="term" value="F:DNA-binding transcription factor activity"/>
    <property type="evidence" value="ECO:0007669"/>
    <property type="project" value="TreeGrafter"/>
</dbReference>
<dbReference type="PROSITE" id="PS00356">
    <property type="entry name" value="HTH_LACI_1"/>
    <property type="match status" value="1"/>
</dbReference>
<keyword evidence="2" id="KW-0238">DNA-binding</keyword>
<evidence type="ECO:0000313" key="6">
    <source>
        <dbReference type="Proteomes" id="UP001142291"/>
    </source>
</evidence>
<evidence type="ECO:0000259" key="4">
    <source>
        <dbReference type="PROSITE" id="PS50932"/>
    </source>
</evidence>
<dbReference type="SUPFAM" id="SSF47413">
    <property type="entry name" value="lambda repressor-like DNA-binding domains"/>
    <property type="match status" value="1"/>
</dbReference>
<dbReference type="GO" id="GO:0000976">
    <property type="term" value="F:transcription cis-regulatory region binding"/>
    <property type="evidence" value="ECO:0007669"/>
    <property type="project" value="TreeGrafter"/>
</dbReference>
<keyword evidence="6" id="KW-1185">Reference proteome</keyword>
<sequence length="350" mass="36868">MNPSESRARVTLADVARRAEVSLKTASRALNAEPYVTEHTRQRVLEAAAELGYERNAAATLLASGQRSDTVGLITGDLSNPFYTVLAVGIEGALRESGMRLSVASSAESPEQEWSLASAFASAQARAIIVASSLRDHTPYAALISRGIPVVFVDRPAVGIEADSVVFGDVDGGRAAAEHLLARGHRRIAFLGDYDWLPTSRGRLEGITERLRTDSEAAGGAGDGGASSLVVRMGVHGPDDAAACTAELLALDEPPTAIVAGNNRITLGVAAQSRRLDPGRRPALLGFDDFEWSDVVGISVVAGDAAHMGEVAARRALARMGDREERPTQTTLPMRLIERGSGERLAADPA</sequence>
<dbReference type="PANTHER" id="PTHR30146">
    <property type="entry name" value="LACI-RELATED TRANSCRIPTIONAL REPRESSOR"/>
    <property type="match status" value="1"/>
</dbReference>
<dbReference type="AlphaFoldDB" id="A0A9W6HKA8"/>
<comment type="caution">
    <text evidence="5">The sequence shown here is derived from an EMBL/GenBank/DDBJ whole genome shotgun (WGS) entry which is preliminary data.</text>
</comment>
<dbReference type="InterPro" id="IPR028082">
    <property type="entry name" value="Peripla_BP_I"/>
</dbReference>
<dbReference type="EMBL" id="BSER01000007">
    <property type="protein sequence ID" value="GLJ94850.1"/>
    <property type="molecule type" value="Genomic_DNA"/>
</dbReference>
<reference evidence="5" key="2">
    <citation type="submission" date="2023-01" db="EMBL/GenBank/DDBJ databases">
        <authorList>
            <person name="Sun Q."/>
            <person name="Evtushenko L."/>
        </authorList>
    </citation>
    <scope>NUCLEOTIDE SEQUENCE</scope>
    <source>
        <strain evidence="5">VKM Ac-1940</strain>
    </source>
</reference>
<evidence type="ECO:0000256" key="1">
    <source>
        <dbReference type="ARBA" id="ARBA00023015"/>
    </source>
</evidence>
<keyword evidence="3" id="KW-0804">Transcription</keyword>
<dbReference type="Proteomes" id="UP001142291">
    <property type="component" value="Unassembled WGS sequence"/>
</dbReference>
<evidence type="ECO:0000256" key="2">
    <source>
        <dbReference type="ARBA" id="ARBA00023125"/>
    </source>
</evidence>
<dbReference type="PANTHER" id="PTHR30146:SF109">
    <property type="entry name" value="HTH-TYPE TRANSCRIPTIONAL REGULATOR GALS"/>
    <property type="match status" value="1"/>
</dbReference>
<dbReference type="CDD" id="cd06267">
    <property type="entry name" value="PBP1_LacI_sugar_binding-like"/>
    <property type="match status" value="1"/>
</dbReference>
<dbReference type="Gene3D" id="1.10.260.40">
    <property type="entry name" value="lambda repressor-like DNA-binding domains"/>
    <property type="match status" value="1"/>
</dbReference>
<gene>
    <name evidence="5" type="ORF">GCM10017591_09120</name>
</gene>
<name>A0A9W6HKA8_9MICO</name>
<evidence type="ECO:0000256" key="3">
    <source>
        <dbReference type="ARBA" id="ARBA00023163"/>
    </source>
</evidence>
<evidence type="ECO:0000313" key="5">
    <source>
        <dbReference type="EMBL" id="GLJ94850.1"/>
    </source>
</evidence>
<dbReference type="InterPro" id="IPR010982">
    <property type="entry name" value="Lambda_DNA-bd_dom_sf"/>
</dbReference>
<reference evidence="5" key="1">
    <citation type="journal article" date="2014" name="Int. J. Syst. Evol. Microbiol.">
        <title>Complete genome sequence of Corynebacterium casei LMG S-19264T (=DSM 44701T), isolated from a smear-ripened cheese.</title>
        <authorList>
            <consortium name="US DOE Joint Genome Institute (JGI-PGF)"/>
            <person name="Walter F."/>
            <person name="Albersmeier A."/>
            <person name="Kalinowski J."/>
            <person name="Ruckert C."/>
        </authorList>
    </citation>
    <scope>NUCLEOTIDE SEQUENCE</scope>
    <source>
        <strain evidence="5">VKM Ac-1940</strain>
    </source>
</reference>
<feature type="domain" description="HTH lacI-type" evidence="4">
    <location>
        <begin position="10"/>
        <end position="64"/>
    </location>
</feature>
<accession>A0A9W6HKA8</accession>
<dbReference type="RefSeq" id="WP_204964323.1">
    <property type="nucleotide sequence ID" value="NZ_BSER01000007.1"/>
</dbReference>
<dbReference type="Pfam" id="PF00356">
    <property type="entry name" value="LacI"/>
    <property type="match status" value="1"/>
</dbReference>
<keyword evidence="1" id="KW-0805">Transcription regulation</keyword>